<dbReference type="Gene3D" id="3.40.50.300">
    <property type="entry name" value="P-loop containing nucleotide triphosphate hydrolases"/>
    <property type="match status" value="1"/>
</dbReference>
<keyword evidence="4 7" id="KW-0067">ATP-binding</keyword>
<keyword evidence="6 7" id="KW-0406">Ion transport</keyword>
<dbReference type="InterPro" id="IPR031686">
    <property type="entry name" value="ATP-synth_a_Xtn"/>
</dbReference>
<dbReference type="Pfam" id="PF02874">
    <property type="entry name" value="ATP-synt_ab_N"/>
    <property type="match status" value="1"/>
</dbReference>
<dbReference type="Gene3D" id="1.10.1140.10">
    <property type="entry name" value="Bovine Mitochondrial F1-atpase, Atp Synthase Beta Chain, Chain D, domain 3"/>
    <property type="match status" value="1"/>
</dbReference>
<dbReference type="InterPro" id="IPR023366">
    <property type="entry name" value="ATP_synth_asu-like_sf"/>
</dbReference>
<dbReference type="Gene3D" id="2.40.50.100">
    <property type="match status" value="1"/>
</dbReference>
<comment type="caution">
    <text evidence="12">The sequence shown here is derived from an EMBL/GenBank/DDBJ whole genome shotgun (WGS) entry which is preliminary data.</text>
</comment>
<dbReference type="InterPro" id="IPR024034">
    <property type="entry name" value="ATPase_F1/V1_b/a_C"/>
</dbReference>
<evidence type="ECO:0000256" key="4">
    <source>
        <dbReference type="ARBA" id="ARBA00022840"/>
    </source>
</evidence>
<dbReference type="InterPro" id="IPR036121">
    <property type="entry name" value="ATPase_F1/V1/A1_a/bsu_N_sf"/>
</dbReference>
<keyword evidence="2 7" id="KW-0813">Transport</keyword>
<evidence type="ECO:0000259" key="11">
    <source>
        <dbReference type="Pfam" id="PF22919"/>
    </source>
</evidence>
<comment type="function">
    <text evidence="7">Produces ATP from ADP in the presence of a proton gradient across the membrane. The V-type alpha chain is a catalytic subunit.</text>
</comment>
<dbReference type="Pfam" id="PF16886">
    <property type="entry name" value="ATP-synt_ab_Xtn"/>
    <property type="match status" value="1"/>
</dbReference>
<dbReference type="SUPFAM" id="SSF47917">
    <property type="entry name" value="C-terminal domain of alpha and beta subunits of F1 ATP synthase"/>
    <property type="match status" value="1"/>
</dbReference>
<comment type="catalytic activity">
    <reaction evidence="7">
        <text>ATP + H2O + 4 H(+)(in) = ADP + phosphate + 5 H(+)(out)</text>
        <dbReference type="Rhea" id="RHEA:57720"/>
        <dbReference type="ChEBI" id="CHEBI:15377"/>
        <dbReference type="ChEBI" id="CHEBI:15378"/>
        <dbReference type="ChEBI" id="CHEBI:30616"/>
        <dbReference type="ChEBI" id="CHEBI:43474"/>
        <dbReference type="ChEBI" id="CHEBI:456216"/>
        <dbReference type="EC" id="7.1.2.2"/>
    </reaction>
</comment>
<dbReference type="CDD" id="cd01134">
    <property type="entry name" value="V_A-ATPase_A"/>
    <property type="match status" value="1"/>
</dbReference>
<dbReference type="InterPro" id="IPR027417">
    <property type="entry name" value="P-loop_NTPase"/>
</dbReference>
<evidence type="ECO:0000259" key="9">
    <source>
        <dbReference type="Pfam" id="PF02874"/>
    </source>
</evidence>
<dbReference type="RefSeq" id="WP_087230592.1">
    <property type="nucleotide sequence ID" value="NZ_JAKNHQ010000001.1"/>
</dbReference>
<keyword evidence="13" id="KW-1185">Reference proteome</keyword>
<feature type="binding site" evidence="7">
    <location>
        <begin position="232"/>
        <end position="239"/>
    </location>
    <ligand>
        <name>ATP</name>
        <dbReference type="ChEBI" id="CHEBI:30616"/>
    </ligand>
</feature>
<keyword evidence="3 7" id="KW-0547">Nucleotide-binding</keyword>
<dbReference type="CDD" id="cd18119">
    <property type="entry name" value="ATP-synt_V_A-type_alpha_N"/>
    <property type="match status" value="1"/>
</dbReference>
<dbReference type="Pfam" id="PF00006">
    <property type="entry name" value="ATP-synt_ab"/>
    <property type="match status" value="1"/>
</dbReference>
<dbReference type="CDD" id="cd18111">
    <property type="entry name" value="ATP-synt_V_A-type_alpha_C"/>
    <property type="match status" value="1"/>
</dbReference>
<keyword evidence="7" id="KW-0066">ATP synthesis</keyword>
<feature type="domain" description="ATP synthase A/B type C-terminal" evidence="11">
    <location>
        <begin position="443"/>
        <end position="543"/>
    </location>
</feature>
<reference evidence="12 13" key="1">
    <citation type="submission" date="2022-01" db="EMBL/GenBank/DDBJ databases">
        <title>Collection of gut derived symbiotic bacterial strains cultured from healthy donors.</title>
        <authorList>
            <person name="Lin H."/>
            <person name="Kohout C."/>
            <person name="Waligurski E."/>
            <person name="Pamer E.G."/>
        </authorList>
    </citation>
    <scope>NUCLEOTIDE SEQUENCE [LARGE SCALE GENOMIC DNA]</scope>
    <source>
        <strain evidence="12 13">DFI.7.58</strain>
    </source>
</reference>
<name>A0ABS9MGN3_9FIRM</name>
<dbReference type="Pfam" id="PF22919">
    <property type="entry name" value="ATP-synt_VA_C"/>
    <property type="match status" value="1"/>
</dbReference>
<feature type="domain" description="ATPase F1/V1/A1 complex alpha/beta subunit nucleotide-binding" evidence="8">
    <location>
        <begin position="212"/>
        <end position="435"/>
    </location>
</feature>
<evidence type="ECO:0000256" key="3">
    <source>
        <dbReference type="ARBA" id="ARBA00022741"/>
    </source>
</evidence>
<comment type="similarity">
    <text evidence="1 7">Belongs to the ATPase alpha/beta chains family.</text>
</comment>
<dbReference type="InterPro" id="IPR055190">
    <property type="entry name" value="ATP-synt_VA_C"/>
</dbReference>
<feature type="domain" description="ATPase F1/V1/A1 complex alpha/beta subunit N-terminal" evidence="9">
    <location>
        <begin position="6"/>
        <end position="68"/>
    </location>
</feature>
<evidence type="ECO:0000256" key="7">
    <source>
        <dbReference type="HAMAP-Rule" id="MF_00309"/>
    </source>
</evidence>
<dbReference type="HAMAP" id="MF_00309">
    <property type="entry name" value="ATP_synth_A_arch"/>
    <property type="match status" value="1"/>
</dbReference>
<evidence type="ECO:0000313" key="13">
    <source>
        <dbReference type="Proteomes" id="UP001298681"/>
    </source>
</evidence>
<dbReference type="Proteomes" id="UP001298681">
    <property type="component" value="Unassembled WGS sequence"/>
</dbReference>
<gene>
    <name evidence="7" type="primary">atpA</name>
    <name evidence="12" type="ORF">L0P57_01465</name>
</gene>
<dbReference type="InterPro" id="IPR004100">
    <property type="entry name" value="ATPase_F1/V1/A1_a/bsu_N"/>
</dbReference>
<dbReference type="EMBL" id="JAKNHQ010000001">
    <property type="protein sequence ID" value="MCG4609614.1"/>
    <property type="molecule type" value="Genomic_DNA"/>
</dbReference>
<dbReference type="InterPro" id="IPR000194">
    <property type="entry name" value="ATPase_F1/V1/A1_a/bsu_nucl-bd"/>
</dbReference>
<dbReference type="PROSITE" id="PS00152">
    <property type="entry name" value="ATPASE_ALPHA_BETA"/>
    <property type="match status" value="1"/>
</dbReference>
<dbReference type="InterPro" id="IPR022878">
    <property type="entry name" value="V-ATPase_asu"/>
</dbReference>
<feature type="domain" description="ATPsynthase alpha/beta subunit barrel-sandwich" evidence="10">
    <location>
        <begin position="108"/>
        <end position="194"/>
    </location>
</feature>
<evidence type="ECO:0000256" key="2">
    <source>
        <dbReference type="ARBA" id="ARBA00022448"/>
    </source>
</evidence>
<organism evidence="12 13">
    <name type="scientific">Anaeromassilibacillus senegalensis</name>
    <dbReference type="NCBI Taxonomy" id="1673717"/>
    <lineage>
        <taxon>Bacteria</taxon>
        <taxon>Bacillati</taxon>
        <taxon>Bacillota</taxon>
        <taxon>Clostridia</taxon>
        <taxon>Eubacteriales</taxon>
        <taxon>Acutalibacteraceae</taxon>
        <taxon>Anaeromassilibacillus</taxon>
    </lineage>
</organism>
<evidence type="ECO:0000259" key="8">
    <source>
        <dbReference type="Pfam" id="PF00006"/>
    </source>
</evidence>
<evidence type="ECO:0000259" key="10">
    <source>
        <dbReference type="Pfam" id="PF16886"/>
    </source>
</evidence>
<dbReference type="SUPFAM" id="SSF50615">
    <property type="entry name" value="N-terminal domain of alpha and beta subunits of F1 ATP synthase"/>
    <property type="match status" value="1"/>
</dbReference>
<sequence>MSKGTIKKVAGPLVIAEGMRDANMFDVVRVSSQRLIGEIIEMHGDQASVQVYEETSGLGPGEPVESTGAPLSVELGPGLIGSIFDGIQRPLEEIMKVSGNNLQRGVEIPALDHKKKWHFTPLKKAGDSVTGGDIIGTVQETPIVVHKILVPHGLMGTIRSIKEGDYNIDETVAVVDTPNGSSQDLTLLQRWPVRVGRPYKQKLSPDMPLVTGQRVIDTLFPIAKGGVAAVPGPFGSGKTVVQHQLAKWAEADIVVYIGCGERGNEMTDVLNEFPELKDPKTGFSLMERTVLIANTSDMPVAAREASIYTGITIAEYFRDMGYSVALMADSTSRWAEALREMSGRLEEMPGEEGYPAYLGSRLAQFYERAGRVVTIGSEGREGALSVIGAVSPPGGDISEPVSQATLRIVKVFWSLDSDLAYKRHFPAVNWLTSYSLYVDTMEKWFNEHVDAHWMDLRARLMRLLQEEAELNEIVQLVGMDALSAPDRLKLEASRSIREDFLHQDAFHEVDTYTPLQKQFTMMQLVLDYYDKAVEALDQGASIEDLVKLPVREQIGRFKYVQEKNIQAEYEAVLKALSKQIDELLQKEDF</sequence>
<evidence type="ECO:0000256" key="1">
    <source>
        <dbReference type="ARBA" id="ARBA00008936"/>
    </source>
</evidence>
<dbReference type="NCBIfam" id="NF003220">
    <property type="entry name" value="PRK04192.1"/>
    <property type="match status" value="1"/>
</dbReference>
<keyword evidence="5 7" id="KW-1278">Translocase</keyword>
<dbReference type="Gene3D" id="2.40.30.20">
    <property type="match status" value="1"/>
</dbReference>
<keyword evidence="7" id="KW-0375">Hydrogen ion transport</keyword>
<evidence type="ECO:0000256" key="6">
    <source>
        <dbReference type="ARBA" id="ARBA00023065"/>
    </source>
</evidence>
<dbReference type="PANTHER" id="PTHR43607:SF1">
    <property type="entry name" value="H(+)-TRANSPORTING TWO-SECTOR ATPASE"/>
    <property type="match status" value="1"/>
</dbReference>
<evidence type="ECO:0000313" key="12">
    <source>
        <dbReference type="EMBL" id="MCG4609614.1"/>
    </source>
</evidence>
<dbReference type="InterPro" id="IPR020003">
    <property type="entry name" value="ATPase_a/bsu_AS"/>
</dbReference>
<dbReference type="EC" id="7.1.2.2" evidence="7"/>
<protein>
    <recommendedName>
        <fullName evidence="7">V-type ATP synthase alpha chain</fullName>
        <ecNumber evidence="7">7.1.2.2</ecNumber>
    </recommendedName>
    <alternativeName>
        <fullName evidence="7">V-ATPase subunit A</fullName>
    </alternativeName>
</protein>
<proteinExistence type="inferred from homology"/>
<dbReference type="SUPFAM" id="SSF52540">
    <property type="entry name" value="P-loop containing nucleoside triphosphate hydrolases"/>
    <property type="match status" value="1"/>
</dbReference>
<evidence type="ECO:0000256" key="5">
    <source>
        <dbReference type="ARBA" id="ARBA00022967"/>
    </source>
</evidence>
<accession>A0ABS9MGN3</accession>
<dbReference type="PANTHER" id="PTHR43607">
    <property type="entry name" value="V-TYPE PROTON ATPASE CATALYTIC SUBUNIT A"/>
    <property type="match status" value="1"/>
</dbReference>